<gene>
    <name evidence="2" type="ORF">A2538_03850</name>
</gene>
<evidence type="ECO:0000313" key="3">
    <source>
        <dbReference type="Proteomes" id="UP000178254"/>
    </source>
</evidence>
<proteinExistence type="predicted"/>
<keyword evidence="1" id="KW-0472">Membrane</keyword>
<evidence type="ECO:0000256" key="1">
    <source>
        <dbReference type="SAM" id="Phobius"/>
    </source>
</evidence>
<accession>A0A1F6PD37</accession>
<protein>
    <submittedName>
        <fullName evidence="2">Uncharacterized protein</fullName>
    </submittedName>
</protein>
<reference evidence="2 3" key="1">
    <citation type="journal article" date="2016" name="Nat. Commun.">
        <title>Thousands of microbial genomes shed light on interconnected biogeochemical processes in an aquifer system.</title>
        <authorList>
            <person name="Anantharaman K."/>
            <person name="Brown C.T."/>
            <person name="Hug L.A."/>
            <person name="Sharon I."/>
            <person name="Castelle C.J."/>
            <person name="Probst A.J."/>
            <person name="Thomas B.C."/>
            <person name="Singh A."/>
            <person name="Wilkins M.J."/>
            <person name="Karaoz U."/>
            <person name="Brodie E.L."/>
            <person name="Williams K.H."/>
            <person name="Hubbard S.S."/>
            <person name="Banfield J.F."/>
        </authorList>
    </citation>
    <scope>NUCLEOTIDE SEQUENCE [LARGE SCALE GENOMIC DNA]</scope>
</reference>
<name>A0A1F6PD37_9BACT</name>
<feature type="transmembrane region" description="Helical" evidence="1">
    <location>
        <begin position="85"/>
        <end position="114"/>
    </location>
</feature>
<dbReference type="AlphaFoldDB" id="A0A1F6PD37"/>
<keyword evidence="1" id="KW-0812">Transmembrane</keyword>
<comment type="caution">
    <text evidence="2">The sequence shown here is derived from an EMBL/GenBank/DDBJ whole genome shotgun (WGS) entry which is preliminary data.</text>
</comment>
<keyword evidence="1" id="KW-1133">Transmembrane helix</keyword>
<dbReference type="EMBL" id="MFRE01000015">
    <property type="protein sequence ID" value="OGH93970.1"/>
    <property type="molecule type" value="Genomic_DNA"/>
</dbReference>
<evidence type="ECO:0000313" key="2">
    <source>
        <dbReference type="EMBL" id="OGH93970.1"/>
    </source>
</evidence>
<sequence length="118" mass="14252">MYILVLQRLLVEALWDIGYFPLWWYTLGAKRALLWCWDFLKLGNRNLAPALWLRNIFVPMYGQYDWQGRIISFFMRSVQILARMFALLMWLILSLFLWIIWLALPIIVVFGFFVSLRS</sequence>
<dbReference type="Proteomes" id="UP000178254">
    <property type="component" value="Unassembled WGS sequence"/>
</dbReference>
<organism evidence="2 3">
    <name type="scientific">Candidatus Magasanikbacteria bacterium RIFOXYD2_FULL_41_14</name>
    <dbReference type="NCBI Taxonomy" id="1798709"/>
    <lineage>
        <taxon>Bacteria</taxon>
        <taxon>Candidatus Magasanikiibacteriota</taxon>
    </lineage>
</organism>
<dbReference type="STRING" id="1798709.A2538_03850"/>